<keyword evidence="1" id="KW-1133">Transmembrane helix</keyword>
<keyword evidence="1" id="KW-0812">Transmembrane</keyword>
<accession>X1DBT7</accession>
<gene>
    <name evidence="2" type="ORF">S01H4_39829</name>
</gene>
<comment type="caution">
    <text evidence="2">The sequence shown here is derived from an EMBL/GenBank/DDBJ whole genome shotgun (WGS) entry which is preliminary data.</text>
</comment>
<name>X1DBT7_9ZZZZ</name>
<evidence type="ECO:0000256" key="1">
    <source>
        <dbReference type="SAM" id="Phobius"/>
    </source>
</evidence>
<dbReference type="EMBL" id="BART01021624">
    <property type="protein sequence ID" value="GAH02499.1"/>
    <property type="molecule type" value="Genomic_DNA"/>
</dbReference>
<dbReference type="AlphaFoldDB" id="X1DBT7"/>
<evidence type="ECO:0000313" key="2">
    <source>
        <dbReference type="EMBL" id="GAH02499.1"/>
    </source>
</evidence>
<proteinExistence type="predicted"/>
<sequence length="46" mass="4743">PISNAEINEIIEKAFSVVDLTLFLAISVVLITAGGGIMGKGVSLIK</sequence>
<organism evidence="2">
    <name type="scientific">marine sediment metagenome</name>
    <dbReference type="NCBI Taxonomy" id="412755"/>
    <lineage>
        <taxon>unclassified sequences</taxon>
        <taxon>metagenomes</taxon>
        <taxon>ecological metagenomes</taxon>
    </lineage>
</organism>
<feature type="transmembrane region" description="Helical" evidence="1">
    <location>
        <begin position="20"/>
        <end position="39"/>
    </location>
</feature>
<protein>
    <submittedName>
        <fullName evidence="2">Uncharacterized protein</fullName>
    </submittedName>
</protein>
<keyword evidence="1" id="KW-0472">Membrane</keyword>
<reference evidence="2" key="1">
    <citation type="journal article" date="2014" name="Front. Microbiol.">
        <title>High frequency of phylogenetically diverse reductive dehalogenase-homologous genes in deep subseafloor sedimentary metagenomes.</title>
        <authorList>
            <person name="Kawai M."/>
            <person name="Futagami T."/>
            <person name="Toyoda A."/>
            <person name="Takaki Y."/>
            <person name="Nishi S."/>
            <person name="Hori S."/>
            <person name="Arai W."/>
            <person name="Tsubouchi T."/>
            <person name="Morono Y."/>
            <person name="Uchiyama I."/>
            <person name="Ito T."/>
            <person name="Fujiyama A."/>
            <person name="Inagaki F."/>
            <person name="Takami H."/>
        </authorList>
    </citation>
    <scope>NUCLEOTIDE SEQUENCE</scope>
    <source>
        <strain evidence="2">Expedition CK06-06</strain>
    </source>
</reference>
<feature type="non-terminal residue" evidence="2">
    <location>
        <position position="1"/>
    </location>
</feature>